<proteinExistence type="predicted"/>
<keyword evidence="1" id="KW-1133">Transmembrane helix</keyword>
<comment type="caution">
    <text evidence="3">The sequence shown here is derived from an EMBL/GenBank/DDBJ whole genome shotgun (WGS) entry which is preliminary data.</text>
</comment>
<evidence type="ECO:0000313" key="4">
    <source>
        <dbReference type="Proteomes" id="UP000253508"/>
    </source>
</evidence>
<feature type="domain" description="DUF4350" evidence="2">
    <location>
        <begin position="54"/>
        <end position="216"/>
    </location>
</feature>
<evidence type="ECO:0000256" key="1">
    <source>
        <dbReference type="SAM" id="Phobius"/>
    </source>
</evidence>
<evidence type="ECO:0000313" key="3">
    <source>
        <dbReference type="EMBL" id="RCK57197.1"/>
    </source>
</evidence>
<gene>
    <name evidence="3" type="ORF">DTO57_12900</name>
</gene>
<feature type="transmembrane region" description="Helical" evidence="1">
    <location>
        <begin position="246"/>
        <end position="264"/>
    </location>
</feature>
<dbReference type="EMBL" id="QORO01000005">
    <property type="protein sequence ID" value="RCK57197.1"/>
    <property type="molecule type" value="Genomic_DNA"/>
</dbReference>
<feature type="transmembrane region" description="Helical" evidence="1">
    <location>
        <begin position="21"/>
        <end position="41"/>
    </location>
</feature>
<keyword evidence="1" id="KW-0472">Membrane</keyword>
<reference evidence="3 4" key="1">
    <citation type="submission" date="2018-07" db="EMBL/GenBank/DDBJ databases">
        <title>Microbacterium endoborsara sp. nov., a novel actinobacterium isolated from Borszczowia aralocaspica.</title>
        <authorList>
            <person name="An D."/>
        </authorList>
    </citation>
    <scope>NUCLEOTIDE SEQUENCE [LARGE SCALE GENOMIC DNA]</scope>
    <source>
        <strain evidence="3 4">C1.15228</strain>
    </source>
</reference>
<keyword evidence="4" id="KW-1185">Reference proteome</keyword>
<keyword evidence="1" id="KW-0812">Transmembrane</keyword>
<sequence>MSLIATVESAERPRAPLGRRVWSWVGIVAAIVVIGSLFAMLRYDYTQPEPLSIDSPRYDGTRALAALLDRQGVDVEATTSADDAAQMARDGAVLVVTDAARIDLDGLRRLADAAPRTVVLGADFAALDELFPGLGFAGSGHGSPVDAACDIPEAVRAESIIPGEVYTPGDATGCFPVDDGYALVTDGTVFALDGRAIVTNEHLAEAGHAALALGLLAETGSVAWYAPSGAELTGGASSLGDIVPTWVTPVILLCIVGFVAAALWRGRRFGPLVAEALPVTVRASETLEGRARLYRRAVDPAHAYDALRRGASARMARRTGLSPEADPEALAAAVAARTGRDPREVLEVLTATPALDTDLAEIGARLREIEAALDDSHTWEGRSR</sequence>
<dbReference type="OrthoDB" id="5241668at2"/>
<dbReference type="InterPro" id="IPR025646">
    <property type="entry name" value="DUF4350"/>
</dbReference>
<accession>A0A367XUA2</accession>
<organism evidence="3 4">
    <name type="scientific">Microbacterium sorbitolivorans</name>
    <dbReference type="NCBI Taxonomy" id="1867410"/>
    <lineage>
        <taxon>Bacteria</taxon>
        <taxon>Bacillati</taxon>
        <taxon>Actinomycetota</taxon>
        <taxon>Actinomycetes</taxon>
        <taxon>Micrococcales</taxon>
        <taxon>Microbacteriaceae</taxon>
        <taxon>Microbacterium</taxon>
    </lineage>
</organism>
<dbReference type="AlphaFoldDB" id="A0A367XUA2"/>
<dbReference type="RefSeq" id="WP_114118635.1">
    <property type="nucleotide sequence ID" value="NZ_BMHU01000005.1"/>
</dbReference>
<dbReference type="Proteomes" id="UP000253508">
    <property type="component" value="Unassembled WGS sequence"/>
</dbReference>
<name>A0A367XUA2_9MICO</name>
<dbReference type="Pfam" id="PF14258">
    <property type="entry name" value="DUF4350"/>
    <property type="match status" value="1"/>
</dbReference>
<evidence type="ECO:0000259" key="2">
    <source>
        <dbReference type="Pfam" id="PF14258"/>
    </source>
</evidence>
<protein>
    <submittedName>
        <fullName evidence="3">DUF4350 domain-containing protein</fullName>
    </submittedName>
</protein>